<evidence type="ECO:0000313" key="1">
    <source>
        <dbReference type="EMBL" id="CAD5126478.1"/>
    </source>
</evidence>
<name>A0A7I8WE45_9ANNE</name>
<gene>
    <name evidence="1" type="ORF">DGYR_LOCUS13720</name>
</gene>
<proteinExistence type="predicted"/>
<accession>A0A7I8WE45</accession>
<dbReference type="AlphaFoldDB" id="A0A7I8WE45"/>
<dbReference type="EMBL" id="CAJFCJ010000051">
    <property type="protein sequence ID" value="CAD5126478.1"/>
    <property type="molecule type" value="Genomic_DNA"/>
</dbReference>
<comment type="caution">
    <text evidence="1">The sequence shown here is derived from an EMBL/GenBank/DDBJ whole genome shotgun (WGS) entry which is preliminary data.</text>
</comment>
<protein>
    <submittedName>
        <fullName evidence="1">DgyrCDS14601</fullName>
    </submittedName>
</protein>
<evidence type="ECO:0000313" key="2">
    <source>
        <dbReference type="Proteomes" id="UP000549394"/>
    </source>
</evidence>
<sequence>MLNSDNTTLNEKTYGEWEECLCITFDVLEDNIMIMAYRNEKLFKFKSKKTHAKMGTSKNQLSDCEVETIHKPPESVQCLKRDDETSRACSIENKKQTTLIQCFSKKRKNEVVDIIHVPEADCTKEKDSETVSEIEICDKLSQPKRKKQIDIVEISSSSQSSTEELMRKISTNFEEEFLMKDSNLQIDETLKKKLLHQQKCDDIKFESGLTVFVRRKSQSFINFLEHFCKNRPFVAIDIPQLIRQVPPQKEIKSKYLIITDTSFDYDKNTLALNILKFGLDNELYIIHIEDLMANDLPKILNDWKFECKQIMSEFEYKIENKLYYLTIVKDEISGLGFFNPLSRNQVYDIFTKLVEEEEEFMGLYPKISGVDQEKLKELLDTYHEIFCYIVEVLFDINDVLFQVHDNLFY</sequence>
<reference evidence="1 2" key="1">
    <citation type="submission" date="2020-08" db="EMBL/GenBank/DDBJ databases">
        <authorList>
            <person name="Hejnol A."/>
        </authorList>
    </citation>
    <scope>NUCLEOTIDE SEQUENCE [LARGE SCALE GENOMIC DNA]</scope>
</reference>
<dbReference type="Proteomes" id="UP000549394">
    <property type="component" value="Unassembled WGS sequence"/>
</dbReference>
<keyword evidence="2" id="KW-1185">Reference proteome</keyword>
<organism evidence="1 2">
    <name type="scientific">Dimorphilus gyrociliatus</name>
    <dbReference type="NCBI Taxonomy" id="2664684"/>
    <lineage>
        <taxon>Eukaryota</taxon>
        <taxon>Metazoa</taxon>
        <taxon>Spiralia</taxon>
        <taxon>Lophotrochozoa</taxon>
        <taxon>Annelida</taxon>
        <taxon>Polychaeta</taxon>
        <taxon>Polychaeta incertae sedis</taxon>
        <taxon>Dinophilidae</taxon>
        <taxon>Dimorphilus</taxon>
    </lineage>
</organism>